<dbReference type="Proteomes" id="UP000634667">
    <property type="component" value="Unassembled WGS sequence"/>
</dbReference>
<organism evidence="2 3">
    <name type="scientific">Alishewanella tabrizica</name>
    <dbReference type="NCBI Taxonomy" id="671278"/>
    <lineage>
        <taxon>Bacteria</taxon>
        <taxon>Pseudomonadati</taxon>
        <taxon>Pseudomonadota</taxon>
        <taxon>Gammaproteobacteria</taxon>
        <taxon>Alteromonadales</taxon>
        <taxon>Alteromonadaceae</taxon>
        <taxon>Alishewanella</taxon>
    </lineage>
</organism>
<keyword evidence="1" id="KW-0732">Signal</keyword>
<sequence length="117" mass="12795">MKLLNAGIALSMLFSVNVIASNNTYVYSNVEYCQLQSQGAADGQLEAYARKLGFVPDQTACRALLQPVRVNTQQIVAAPLRDLQRGSAIRLPTKTAQKLAALSTEERAKVLKRFGLQ</sequence>
<evidence type="ECO:0000313" key="3">
    <source>
        <dbReference type="Proteomes" id="UP000634667"/>
    </source>
</evidence>
<gene>
    <name evidence="2" type="ORF">GCM10008111_00920</name>
</gene>
<dbReference type="EMBL" id="BMYR01000001">
    <property type="protein sequence ID" value="GGW49021.1"/>
    <property type="molecule type" value="Genomic_DNA"/>
</dbReference>
<evidence type="ECO:0000256" key="1">
    <source>
        <dbReference type="SAM" id="SignalP"/>
    </source>
</evidence>
<keyword evidence="3" id="KW-1185">Reference proteome</keyword>
<evidence type="ECO:0000313" key="2">
    <source>
        <dbReference type="EMBL" id="GGW49021.1"/>
    </source>
</evidence>
<proteinExistence type="predicted"/>
<reference evidence="3" key="1">
    <citation type="journal article" date="2019" name="Int. J. Syst. Evol. Microbiol.">
        <title>The Global Catalogue of Microorganisms (GCM) 10K type strain sequencing project: providing services to taxonomists for standard genome sequencing and annotation.</title>
        <authorList>
            <consortium name="The Broad Institute Genomics Platform"/>
            <consortium name="The Broad Institute Genome Sequencing Center for Infectious Disease"/>
            <person name="Wu L."/>
            <person name="Ma J."/>
        </authorList>
    </citation>
    <scope>NUCLEOTIDE SEQUENCE [LARGE SCALE GENOMIC DNA]</scope>
    <source>
        <strain evidence="3">KCTC 23723</strain>
    </source>
</reference>
<feature type="chain" id="PRO_5046221143" evidence="1">
    <location>
        <begin position="21"/>
        <end position="117"/>
    </location>
</feature>
<protein>
    <submittedName>
        <fullName evidence="2">Uncharacterized protein</fullName>
    </submittedName>
</protein>
<feature type="signal peptide" evidence="1">
    <location>
        <begin position="1"/>
        <end position="20"/>
    </location>
</feature>
<accession>A0ABQ2WEX8</accession>
<dbReference type="RefSeq" id="WP_189479362.1">
    <property type="nucleotide sequence ID" value="NZ_BMYR01000001.1"/>
</dbReference>
<comment type="caution">
    <text evidence="2">The sequence shown here is derived from an EMBL/GenBank/DDBJ whole genome shotgun (WGS) entry which is preliminary data.</text>
</comment>
<name>A0ABQ2WEX8_9ALTE</name>